<sequence length="160" mass="17706">MTTMRPREVTLRFFAQPTEQNVLGKVHGGAVMKWIDEAGAAVAIGWSGQTCVTVYVGGIRFVKPILIGSLVEVHARLIHTGRTSMHVAVDVRASDPRDGVYVQTTHCIIGYVAIDAEGRPMAVPQWQPQTPEDIALQQHAVNAMALSKRIEEEMRRFMQV</sequence>
<dbReference type="PANTHER" id="PTHR11049:SF16">
    <property type="entry name" value="PROTEIN VDLD"/>
    <property type="match status" value="1"/>
</dbReference>
<dbReference type="GO" id="GO:0052816">
    <property type="term" value="F:long-chain fatty acyl-CoA hydrolase activity"/>
    <property type="evidence" value="ECO:0007669"/>
    <property type="project" value="TreeGrafter"/>
</dbReference>
<evidence type="ECO:0000313" key="6">
    <source>
        <dbReference type="Proteomes" id="UP000230790"/>
    </source>
</evidence>
<comment type="similarity">
    <text evidence="1">Belongs to the acyl coenzyme A hydrolase family.</text>
</comment>
<dbReference type="Pfam" id="PF03061">
    <property type="entry name" value="4HBT"/>
    <property type="match status" value="1"/>
</dbReference>
<dbReference type="Gene3D" id="3.10.129.10">
    <property type="entry name" value="Hotdog Thioesterase"/>
    <property type="match status" value="1"/>
</dbReference>
<protein>
    <submittedName>
        <fullName evidence="5">Acyl-CoA thioesterase</fullName>
    </submittedName>
</protein>
<dbReference type="Proteomes" id="UP000230790">
    <property type="component" value="Unassembled WGS sequence"/>
</dbReference>
<evidence type="ECO:0000256" key="3">
    <source>
        <dbReference type="PROSITE-ProRule" id="PRU01106"/>
    </source>
</evidence>
<dbReference type="EMBL" id="PGTN01000027">
    <property type="protein sequence ID" value="PJF47994.1"/>
    <property type="molecule type" value="Genomic_DNA"/>
</dbReference>
<gene>
    <name evidence="5" type="ORF">CUN48_05660</name>
</gene>
<dbReference type="AlphaFoldDB" id="A0A2M8QDW4"/>
<feature type="domain" description="HotDog ACOT-type" evidence="4">
    <location>
        <begin position="5"/>
        <end position="117"/>
    </location>
</feature>
<evidence type="ECO:0000259" key="4">
    <source>
        <dbReference type="PROSITE" id="PS51770"/>
    </source>
</evidence>
<accession>A0A2M8QDW4</accession>
<dbReference type="InterPro" id="IPR006683">
    <property type="entry name" value="Thioestr_dom"/>
</dbReference>
<dbReference type="GO" id="GO:0006637">
    <property type="term" value="P:acyl-CoA metabolic process"/>
    <property type="evidence" value="ECO:0007669"/>
    <property type="project" value="TreeGrafter"/>
</dbReference>
<dbReference type="InterPro" id="IPR040170">
    <property type="entry name" value="Cytosol_ACT"/>
</dbReference>
<reference evidence="5 6" key="1">
    <citation type="submission" date="2017-11" db="EMBL/GenBank/DDBJ databases">
        <title>Evolution of Phototrophy in the Chloroflexi Phylum Driven by Horizontal Gene Transfer.</title>
        <authorList>
            <person name="Ward L.M."/>
            <person name="Hemp J."/>
            <person name="Shih P.M."/>
            <person name="Mcglynn S.E."/>
            <person name="Fischer W."/>
        </authorList>
    </citation>
    <scope>NUCLEOTIDE SEQUENCE [LARGE SCALE GENOMIC DNA]</scope>
    <source>
        <strain evidence="5">JP3_7</strain>
    </source>
</reference>
<dbReference type="InterPro" id="IPR029069">
    <property type="entry name" value="HotDog_dom_sf"/>
</dbReference>
<dbReference type="GO" id="GO:0005829">
    <property type="term" value="C:cytosol"/>
    <property type="evidence" value="ECO:0007669"/>
    <property type="project" value="TreeGrafter"/>
</dbReference>
<evidence type="ECO:0000256" key="2">
    <source>
        <dbReference type="ARBA" id="ARBA00022801"/>
    </source>
</evidence>
<comment type="caution">
    <text evidence="5">The sequence shown here is derived from an EMBL/GenBank/DDBJ whole genome shotgun (WGS) entry which is preliminary data.</text>
</comment>
<evidence type="ECO:0000256" key="1">
    <source>
        <dbReference type="ARBA" id="ARBA00010458"/>
    </source>
</evidence>
<proteinExistence type="inferred from homology"/>
<name>A0A2M8QDW4_9CHLR</name>
<dbReference type="CDD" id="cd03442">
    <property type="entry name" value="BFIT_BACH"/>
    <property type="match status" value="1"/>
</dbReference>
<dbReference type="InterPro" id="IPR033120">
    <property type="entry name" value="HOTDOG_ACOT"/>
</dbReference>
<dbReference type="PROSITE" id="PS51770">
    <property type="entry name" value="HOTDOG_ACOT"/>
    <property type="match status" value="1"/>
</dbReference>
<organism evidence="5 6">
    <name type="scientific">Candidatus Thermofonsia Clade 3 bacterium</name>
    <dbReference type="NCBI Taxonomy" id="2364212"/>
    <lineage>
        <taxon>Bacteria</taxon>
        <taxon>Bacillati</taxon>
        <taxon>Chloroflexota</taxon>
        <taxon>Candidatus Thermofontia</taxon>
        <taxon>Candidatus Thermofonsia Clade 3</taxon>
    </lineage>
</organism>
<evidence type="ECO:0000313" key="5">
    <source>
        <dbReference type="EMBL" id="PJF47994.1"/>
    </source>
</evidence>
<dbReference type="SUPFAM" id="SSF54637">
    <property type="entry name" value="Thioesterase/thiol ester dehydrase-isomerase"/>
    <property type="match status" value="1"/>
</dbReference>
<keyword evidence="2 3" id="KW-0378">Hydrolase</keyword>
<dbReference type="PANTHER" id="PTHR11049">
    <property type="entry name" value="ACYL COENZYME A THIOESTER HYDROLASE"/>
    <property type="match status" value="1"/>
</dbReference>